<reference evidence="1" key="1">
    <citation type="submission" date="2023-03" db="EMBL/GenBank/DDBJ databases">
        <title>Massive genome expansion in bonnet fungi (Mycena s.s.) driven by repeated elements and novel gene families across ecological guilds.</title>
        <authorList>
            <consortium name="Lawrence Berkeley National Laboratory"/>
            <person name="Harder C.B."/>
            <person name="Miyauchi S."/>
            <person name="Viragh M."/>
            <person name="Kuo A."/>
            <person name="Thoen E."/>
            <person name="Andreopoulos B."/>
            <person name="Lu D."/>
            <person name="Skrede I."/>
            <person name="Drula E."/>
            <person name="Henrissat B."/>
            <person name="Morin E."/>
            <person name="Kohler A."/>
            <person name="Barry K."/>
            <person name="LaButti K."/>
            <person name="Morin E."/>
            <person name="Salamov A."/>
            <person name="Lipzen A."/>
            <person name="Mereny Z."/>
            <person name="Hegedus B."/>
            <person name="Baldrian P."/>
            <person name="Stursova M."/>
            <person name="Weitz H."/>
            <person name="Taylor A."/>
            <person name="Grigoriev I.V."/>
            <person name="Nagy L.G."/>
            <person name="Martin F."/>
            <person name="Kauserud H."/>
        </authorList>
    </citation>
    <scope>NUCLEOTIDE SEQUENCE</scope>
    <source>
        <strain evidence="1">CBHHK002</strain>
    </source>
</reference>
<evidence type="ECO:0000313" key="1">
    <source>
        <dbReference type="EMBL" id="KAJ7336112.1"/>
    </source>
</evidence>
<evidence type="ECO:0000313" key="2">
    <source>
        <dbReference type="Proteomes" id="UP001218218"/>
    </source>
</evidence>
<dbReference type="AlphaFoldDB" id="A0AAD7EKV6"/>
<gene>
    <name evidence="1" type="ORF">DFH08DRAFT_813358</name>
</gene>
<comment type="caution">
    <text evidence="1">The sequence shown here is derived from an EMBL/GenBank/DDBJ whole genome shotgun (WGS) entry which is preliminary data.</text>
</comment>
<sequence length="421" mass="46568">MQNTFRDAALFEPKFVFKASRDQLQPQYKQLSLLRHPERTAITFKGKTGTINHISNIRTAIAFKAKAGTINPHPILMAITFKANTGTINPQPIWMAINLVRIDLSHCDGSPPLSPSSQRALEDEIFGSDSSDSAGEDEAEQGYAPLDFEPIRAGHTFSNVLSFALQLLNNEALAANFGALLSGPQPHQTYPRPSHVYEQLENGKFALRSHFRRLFQERLITCATTLLLALNDQPLHREEGSTVVPTVPDDALSEVGISFPVIAVVLAQGWELGHREFDTVGEVEEHAGDVTHALRYSVALFGLVIVASFMYRADSVCNPGAAIGLSRAEFVNSLGDSHPDMLAITYWLERLLFNGDVMRRTDLACARLFNTQPVAWFMTVEHDGIHTLIPRVKPGVLEEEPPRRLPCSILHLGHYLAATAF</sequence>
<dbReference type="EMBL" id="JARIHO010000031">
    <property type="protein sequence ID" value="KAJ7336112.1"/>
    <property type="molecule type" value="Genomic_DNA"/>
</dbReference>
<proteinExistence type="predicted"/>
<dbReference type="Proteomes" id="UP001218218">
    <property type="component" value="Unassembled WGS sequence"/>
</dbReference>
<organism evidence="1 2">
    <name type="scientific">Mycena albidolilacea</name>
    <dbReference type="NCBI Taxonomy" id="1033008"/>
    <lineage>
        <taxon>Eukaryota</taxon>
        <taxon>Fungi</taxon>
        <taxon>Dikarya</taxon>
        <taxon>Basidiomycota</taxon>
        <taxon>Agaricomycotina</taxon>
        <taxon>Agaricomycetes</taxon>
        <taxon>Agaricomycetidae</taxon>
        <taxon>Agaricales</taxon>
        <taxon>Marasmiineae</taxon>
        <taxon>Mycenaceae</taxon>
        <taxon>Mycena</taxon>
    </lineage>
</organism>
<accession>A0AAD7EKV6</accession>
<name>A0AAD7EKV6_9AGAR</name>
<keyword evidence="2" id="KW-1185">Reference proteome</keyword>
<protein>
    <submittedName>
        <fullName evidence="1">Uncharacterized protein</fullName>
    </submittedName>
</protein>